<dbReference type="RefSeq" id="WP_108903482.1">
    <property type="nucleotide sequence ID" value="NZ_CP029187.1"/>
</dbReference>
<dbReference type="InterPro" id="IPR013325">
    <property type="entry name" value="RNA_pol_sigma_r2"/>
</dbReference>
<dbReference type="SUPFAM" id="SSF88659">
    <property type="entry name" value="Sigma3 and sigma4 domains of RNA polymerase sigma factors"/>
    <property type="match status" value="1"/>
</dbReference>
<dbReference type="Proteomes" id="UP000244937">
    <property type="component" value="Chromosome"/>
</dbReference>
<gene>
    <name evidence="7" type="ORF">HYN49_07165</name>
</gene>
<reference evidence="7 8" key="1">
    <citation type="submission" date="2018-05" db="EMBL/GenBank/DDBJ databases">
        <title>Genome sequencing of Flavobacterium sp. HYN0049.</title>
        <authorList>
            <person name="Yi H."/>
            <person name="Baek C."/>
        </authorList>
    </citation>
    <scope>NUCLEOTIDE SEQUENCE [LARGE SCALE GENOMIC DNA]</scope>
    <source>
        <strain evidence="7 8">HYN0049</strain>
    </source>
</reference>
<evidence type="ECO:0000256" key="3">
    <source>
        <dbReference type="ARBA" id="ARBA00023082"/>
    </source>
</evidence>
<dbReference type="NCBIfam" id="TIGR02937">
    <property type="entry name" value="sigma70-ECF"/>
    <property type="match status" value="1"/>
</dbReference>
<evidence type="ECO:0000256" key="1">
    <source>
        <dbReference type="ARBA" id="ARBA00010641"/>
    </source>
</evidence>
<dbReference type="Gene3D" id="1.10.10.10">
    <property type="entry name" value="Winged helix-like DNA-binding domain superfamily/Winged helix DNA-binding domain"/>
    <property type="match status" value="1"/>
</dbReference>
<dbReference type="PANTHER" id="PTHR43133">
    <property type="entry name" value="RNA POLYMERASE ECF-TYPE SIGMA FACTO"/>
    <property type="match status" value="1"/>
</dbReference>
<evidence type="ECO:0000313" key="7">
    <source>
        <dbReference type="EMBL" id="AWI25696.1"/>
    </source>
</evidence>
<dbReference type="InterPro" id="IPR014284">
    <property type="entry name" value="RNA_pol_sigma-70_dom"/>
</dbReference>
<keyword evidence="2" id="KW-0805">Transcription regulation</keyword>
<dbReference type="InterPro" id="IPR036388">
    <property type="entry name" value="WH-like_DNA-bd_sf"/>
</dbReference>
<protein>
    <submittedName>
        <fullName evidence="7">RNA polymerase subunit sigma-70</fullName>
    </submittedName>
</protein>
<dbReference type="GO" id="GO:0006352">
    <property type="term" value="P:DNA-templated transcription initiation"/>
    <property type="evidence" value="ECO:0007669"/>
    <property type="project" value="InterPro"/>
</dbReference>
<dbReference type="InterPro" id="IPR039425">
    <property type="entry name" value="RNA_pol_sigma-70-like"/>
</dbReference>
<evidence type="ECO:0000256" key="2">
    <source>
        <dbReference type="ARBA" id="ARBA00023015"/>
    </source>
</evidence>
<name>A0A2S1SH08_9FLAO</name>
<dbReference type="AlphaFoldDB" id="A0A2S1SH08"/>
<dbReference type="KEGG" id="fpal:HYN49_07165"/>
<dbReference type="OrthoDB" id="1100095at2"/>
<dbReference type="Gene3D" id="1.10.1740.10">
    <property type="match status" value="1"/>
</dbReference>
<dbReference type="CDD" id="cd06171">
    <property type="entry name" value="Sigma70_r4"/>
    <property type="match status" value="1"/>
</dbReference>
<dbReference type="InterPro" id="IPR007627">
    <property type="entry name" value="RNA_pol_sigma70_r2"/>
</dbReference>
<organism evidence="7 8">
    <name type="scientific">Flavobacterium pallidum</name>
    <dbReference type="NCBI Taxonomy" id="2172098"/>
    <lineage>
        <taxon>Bacteria</taxon>
        <taxon>Pseudomonadati</taxon>
        <taxon>Bacteroidota</taxon>
        <taxon>Flavobacteriia</taxon>
        <taxon>Flavobacteriales</taxon>
        <taxon>Flavobacteriaceae</taxon>
        <taxon>Flavobacterium</taxon>
    </lineage>
</organism>
<proteinExistence type="inferred from homology"/>
<keyword evidence="3" id="KW-0731">Sigma factor</keyword>
<dbReference type="EMBL" id="CP029187">
    <property type="protein sequence ID" value="AWI25696.1"/>
    <property type="molecule type" value="Genomic_DNA"/>
</dbReference>
<dbReference type="Pfam" id="PF04542">
    <property type="entry name" value="Sigma70_r2"/>
    <property type="match status" value="1"/>
</dbReference>
<dbReference type="SUPFAM" id="SSF88946">
    <property type="entry name" value="Sigma2 domain of RNA polymerase sigma factors"/>
    <property type="match status" value="1"/>
</dbReference>
<keyword evidence="4" id="KW-0804">Transcription</keyword>
<sequence length="174" mass="20231">MDINTDNHGVLCEPAAFRRVFDAHYKMLRNFLVFRYRDADLADDVAQNAFVKLWENCSILKNEQAKSFLFTTAIRLSLNQIKHKKVVSNFQVNFVPKTADGESPQFLMEETEFKNKLENAISNLPDRQREVFLLNRFENQSYTEIAETLGLSVKAIEKRMHQALITLRKTTTNI</sequence>
<dbReference type="GO" id="GO:0016987">
    <property type="term" value="F:sigma factor activity"/>
    <property type="evidence" value="ECO:0007669"/>
    <property type="project" value="UniProtKB-KW"/>
</dbReference>
<feature type="domain" description="RNA polymerase sigma-70 region 2" evidence="5">
    <location>
        <begin position="21"/>
        <end position="84"/>
    </location>
</feature>
<keyword evidence="8" id="KW-1185">Reference proteome</keyword>
<dbReference type="Pfam" id="PF08281">
    <property type="entry name" value="Sigma70_r4_2"/>
    <property type="match status" value="1"/>
</dbReference>
<evidence type="ECO:0000259" key="5">
    <source>
        <dbReference type="Pfam" id="PF04542"/>
    </source>
</evidence>
<evidence type="ECO:0000256" key="4">
    <source>
        <dbReference type="ARBA" id="ARBA00023163"/>
    </source>
</evidence>
<dbReference type="InterPro" id="IPR013324">
    <property type="entry name" value="RNA_pol_sigma_r3/r4-like"/>
</dbReference>
<accession>A0A2S1SH08</accession>
<evidence type="ECO:0000259" key="6">
    <source>
        <dbReference type="Pfam" id="PF08281"/>
    </source>
</evidence>
<dbReference type="PANTHER" id="PTHR43133:SF46">
    <property type="entry name" value="RNA POLYMERASE SIGMA-70 FACTOR ECF SUBFAMILY"/>
    <property type="match status" value="1"/>
</dbReference>
<evidence type="ECO:0000313" key="8">
    <source>
        <dbReference type="Proteomes" id="UP000244937"/>
    </source>
</evidence>
<feature type="domain" description="RNA polymerase sigma factor 70 region 4 type 2" evidence="6">
    <location>
        <begin position="115"/>
        <end position="165"/>
    </location>
</feature>
<dbReference type="GO" id="GO:0003677">
    <property type="term" value="F:DNA binding"/>
    <property type="evidence" value="ECO:0007669"/>
    <property type="project" value="InterPro"/>
</dbReference>
<comment type="similarity">
    <text evidence="1">Belongs to the sigma-70 factor family. ECF subfamily.</text>
</comment>
<dbReference type="InterPro" id="IPR013249">
    <property type="entry name" value="RNA_pol_sigma70_r4_t2"/>
</dbReference>